<dbReference type="InterPro" id="IPR029039">
    <property type="entry name" value="Flavoprotein-like_sf"/>
</dbReference>
<dbReference type="SUPFAM" id="SSF52218">
    <property type="entry name" value="Flavoproteins"/>
    <property type="match status" value="1"/>
</dbReference>
<evidence type="ECO:0000256" key="1">
    <source>
        <dbReference type="ARBA" id="ARBA00022630"/>
    </source>
</evidence>
<evidence type="ECO:0000313" key="5">
    <source>
        <dbReference type="Proteomes" id="UP000515472"/>
    </source>
</evidence>
<keyword evidence="2" id="KW-0288">FMN</keyword>
<organism evidence="4 5">
    <name type="scientific">Citrifermentans bremense</name>
    <dbReference type="NCBI Taxonomy" id="60035"/>
    <lineage>
        <taxon>Bacteria</taxon>
        <taxon>Pseudomonadati</taxon>
        <taxon>Thermodesulfobacteriota</taxon>
        <taxon>Desulfuromonadia</taxon>
        <taxon>Geobacterales</taxon>
        <taxon>Geobacteraceae</taxon>
        <taxon>Citrifermentans</taxon>
    </lineage>
</organism>
<dbReference type="PANTHER" id="PTHR43278">
    <property type="entry name" value="NAD(P)H-DEPENDENT FMN-CONTAINING OXIDOREDUCTASE YWQN-RELATED"/>
    <property type="match status" value="1"/>
</dbReference>
<sequence>MTKVKDNEMKAIAINGSPRPGGNTEILLKKTLEPLAAAGWDTEYLRIGGKPLRGCIACMKCVEKQNGKCAIESDSMNDVIEKMFAADAIILGSPTYFADVTSELKALIDRAGFVALANGGAFSGKIGAAVVAVRRGGGTHVFDTINHMFLTSSMIVPGSIYWNLGVGCAKEEVHDDEEAIRNMEHLGQTIAWLGRGTAAASAAAPFPKVAVELH</sequence>
<feature type="domain" description="NADPH-dependent FMN reductase-like" evidence="3">
    <location>
        <begin position="9"/>
        <end position="165"/>
    </location>
</feature>
<reference evidence="4 5" key="1">
    <citation type="submission" date="2020-06" db="EMBL/GenBank/DDBJ databases">
        <title>Interaction of electrochemicaly active bacteria, Geobacter bremensis R4 on different carbon anode.</title>
        <authorList>
            <person name="Meng L."/>
            <person name="Yoshida N."/>
        </authorList>
    </citation>
    <scope>NUCLEOTIDE SEQUENCE [LARGE SCALE GENOMIC DNA]</scope>
    <source>
        <strain evidence="4 5">R4</strain>
    </source>
</reference>
<dbReference type="PANTHER" id="PTHR43278:SF4">
    <property type="entry name" value="NAD(P)H-DEPENDENT FMN-CONTAINING OXIDOREDUCTASE YWQN-RELATED"/>
    <property type="match status" value="1"/>
</dbReference>
<dbReference type="InterPro" id="IPR051796">
    <property type="entry name" value="ISF_SsuE-like"/>
</dbReference>
<dbReference type="GO" id="GO:0016491">
    <property type="term" value="F:oxidoreductase activity"/>
    <property type="evidence" value="ECO:0007669"/>
    <property type="project" value="InterPro"/>
</dbReference>
<protein>
    <submittedName>
        <fullName evidence="4">FMN reductase</fullName>
    </submittedName>
</protein>
<dbReference type="InterPro" id="IPR005025">
    <property type="entry name" value="FMN_Rdtase-like_dom"/>
</dbReference>
<dbReference type="AlphaFoldDB" id="A0A6S6LYS1"/>
<dbReference type="Gene3D" id="3.40.50.360">
    <property type="match status" value="1"/>
</dbReference>
<proteinExistence type="predicted"/>
<evidence type="ECO:0000259" key="3">
    <source>
        <dbReference type="Pfam" id="PF03358"/>
    </source>
</evidence>
<name>A0A6S6LYS1_9BACT</name>
<dbReference type="EMBL" id="AP023213">
    <property type="protein sequence ID" value="BCG47227.1"/>
    <property type="molecule type" value="Genomic_DNA"/>
</dbReference>
<evidence type="ECO:0000256" key="2">
    <source>
        <dbReference type="ARBA" id="ARBA00022643"/>
    </source>
</evidence>
<keyword evidence="1" id="KW-0285">Flavoprotein</keyword>
<accession>A0A6S6LYS1</accession>
<gene>
    <name evidence="4" type="ORF">GEOBRER4_19770</name>
</gene>
<dbReference type="KEGG" id="gbn:GEOBRER4_19770"/>
<keyword evidence="5" id="KW-1185">Reference proteome</keyword>
<dbReference type="Pfam" id="PF03358">
    <property type="entry name" value="FMN_red"/>
    <property type="match status" value="1"/>
</dbReference>
<evidence type="ECO:0000313" key="4">
    <source>
        <dbReference type="EMBL" id="BCG47227.1"/>
    </source>
</evidence>
<dbReference type="Proteomes" id="UP000515472">
    <property type="component" value="Chromosome"/>
</dbReference>